<keyword evidence="2" id="KW-1185">Reference proteome</keyword>
<dbReference type="EMBL" id="LVVM01000089">
    <property type="protein sequence ID" value="OJA21544.1"/>
    <property type="molecule type" value="Genomic_DNA"/>
</dbReference>
<organism evidence="1 2">
    <name type="scientific">Rhizopogon vesiculosus</name>
    <dbReference type="NCBI Taxonomy" id="180088"/>
    <lineage>
        <taxon>Eukaryota</taxon>
        <taxon>Fungi</taxon>
        <taxon>Dikarya</taxon>
        <taxon>Basidiomycota</taxon>
        <taxon>Agaricomycotina</taxon>
        <taxon>Agaricomycetes</taxon>
        <taxon>Agaricomycetidae</taxon>
        <taxon>Boletales</taxon>
        <taxon>Suillineae</taxon>
        <taxon>Rhizopogonaceae</taxon>
        <taxon>Rhizopogon</taxon>
    </lineage>
</organism>
<proteinExistence type="predicted"/>
<dbReference type="AlphaFoldDB" id="A0A1J8R6U7"/>
<comment type="caution">
    <text evidence="1">The sequence shown here is derived from an EMBL/GenBank/DDBJ whole genome shotgun (WGS) entry which is preliminary data.</text>
</comment>
<protein>
    <recommendedName>
        <fullName evidence="3">ATP-dependent DNA helicase</fullName>
    </recommendedName>
</protein>
<name>A0A1J8R6U7_9AGAM</name>
<reference evidence="1 2" key="1">
    <citation type="submission" date="2016-03" db="EMBL/GenBank/DDBJ databases">
        <title>Comparative genomics of the ectomycorrhizal sister species Rhizopogon vinicolor and Rhizopogon vesiculosus (Basidiomycota: Boletales) reveals a divergence of the mating type B locus.</title>
        <authorList>
            <person name="Mujic A.B."/>
            <person name="Kuo A."/>
            <person name="Tritt A."/>
            <person name="Lipzen A."/>
            <person name="Chen C."/>
            <person name="Johnson J."/>
            <person name="Sharma A."/>
            <person name="Barry K."/>
            <person name="Grigoriev I.V."/>
            <person name="Spatafora J.W."/>
        </authorList>
    </citation>
    <scope>NUCLEOTIDE SEQUENCE [LARGE SCALE GENOMIC DNA]</scope>
    <source>
        <strain evidence="1 2">AM-OR11-056</strain>
    </source>
</reference>
<gene>
    <name evidence="1" type="ORF">AZE42_03254</name>
</gene>
<sequence>MVSRTFFAHLSAHIAKGKVLSRERDTNKPFGGVILSGDFHQCPPVAGGRNAPLFWPCDSSKDSAEELLGRKLYEEFSIVVRLKEQLSCPPHQIAPITHHYQFIMSSY</sequence>
<evidence type="ECO:0008006" key="3">
    <source>
        <dbReference type="Google" id="ProtNLM"/>
    </source>
</evidence>
<evidence type="ECO:0000313" key="2">
    <source>
        <dbReference type="Proteomes" id="UP000183567"/>
    </source>
</evidence>
<dbReference type="OrthoDB" id="2986975at2759"/>
<dbReference type="Proteomes" id="UP000183567">
    <property type="component" value="Unassembled WGS sequence"/>
</dbReference>
<evidence type="ECO:0000313" key="1">
    <source>
        <dbReference type="EMBL" id="OJA21544.1"/>
    </source>
</evidence>
<accession>A0A1J8R6U7</accession>